<sequence length="160" mass="16948">MVAVGDPLPDVTVHRGDAWPAIPVKLRELVGGRKVVIVPGYIAAEKELRSKGIEKVFVFCVNDAAVMGAWAKDQGIEGTIVEFIADPHGELTKALDVAMTHPGPMSLFGVQRSKRVALVYENDVAKIVEVSEGPDDPAGDADPTGPITAKTLVANILAQL</sequence>
<feature type="domain" description="Redoxin" evidence="5">
    <location>
        <begin position="4"/>
        <end position="136"/>
    </location>
</feature>
<dbReference type="GO" id="GO:0034599">
    <property type="term" value="P:cellular response to oxidative stress"/>
    <property type="evidence" value="ECO:0007669"/>
    <property type="project" value="InterPro"/>
</dbReference>
<organism evidence="6 7">
    <name type="scientific">Chrysophaeum taylorii</name>
    <dbReference type="NCBI Taxonomy" id="2483200"/>
    <lineage>
        <taxon>Eukaryota</taxon>
        <taxon>Sar</taxon>
        <taxon>Stramenopiles</taxon>
        <taxon>Ochrophyta</taxon>
        <taxon>Pelagophyceae</taxon>
        <taxon>Pelagomonadales</taxon>
        <taxon>Pelagomonadaceae</taxon>
        <taxon>Chrysophaeum</taxon>
    </lineage>
</organism>
<name>A0AAD7XKI6_9STRA</name>
<dbReference type="Gene3D" id="3.40.30.10">
    <property type="entry name" value="Glutaredoxin"/>
    <property type="match status" value="1"/>
</dbReference>
<dbReference type="GO" id="GO:0045454">
    <property type="term" value="P:cell redox homeostasis"/>
    <property type="evidence" value="ECO:0007669"/>
    <property type="project" value="TreeGrafter"/>
</dbReference>
<dbReference type="Proteomes" id="UP001230188">
    <property type="component" value="Unassembled WGS sequence"/>
</dbReference>
<comment type="caution">
    <text evidence="6">The sequence shown here is derived from an EMBL/GenBank/DDBJ whole genome shotgun (WGS) entry which is preliminary data.</text>
</comment>
<dbReference type="SUPFAM" id="SSF52833">
    <property type="entry name" value="Thioredoxin-like"/>
    <property type="match status" value="1"/>
</dbReference>
<keyword evidence="7" id="KW-1185">Reference proteome</keyword>
<proteinExistence type="inferred from homology"/>
<dbReference type="PANTHER" id="PTHR10430:SF16">
    <property type="entry name" value="PEROXIREDOXIN-5, MITOCHONDRIAL"/>
    <property type="match status" value="1"/>
</dbReference>
<gene>
    <name evidence="6" type="ORF">CTAYLR_003179</name>
</gene>
<protein>
    <recommendedName>
        <fullName evidence="5">Redoxin domain-containing protein</fullName>
    </recommendedName>
</protein>
<dbReference type="InterPro" id="IPR013740">
    <property type="entry name" value="Redoxin"/>
</dbReference>
<dbReference type="GO" id="GO:0008379">
    <property type="term" value="F:thioredoxin peroxidase activity"/>
    <property type="evidence" value="ECO:0007669"/>
    <property type="project" value="InterPro"/>
</dbReference>
<keyword evidence="2" id="KW-0575">Peroxidase</keyword>
<keyword evidence="3" id="KW-0049">Antioxidant</keyword>
<comment type="similarity">
    <text evidence="1">Belongs to the peroxiredoxin family. Prx5 subfamily.</text>
</comment>
<dbReference type="InterPro" id="IPR036249">
    <property type="entry name" value="Thioredoxin-like_sf"/>
</dbReference>
<evidence type="ECO:0000256" key="2">
    <source>
        <dbReference type="ARBA" id="ARBA00022559"/>
    </source>
</evidence>
<dbReference type="AlphaFoldDB" id="A0AAD7XKI6"/>
<accession>A0AAD7XKI6</accession>
<reference evidence="6" key="1">
    <citation type="submission" date="2023-01" db="EMBL/GenBank/DDBJ databases">
        <title>Metagenome sequencing of chrysophaentin producing Chrysophaeum taylorii.</title>
        <authorList>
            <person name="Davison J."/>
            <person name="Bewley C."/>
        </authorList>
    </citation>
    <scope>NUCLEOTIDE SEQUENCE</scope>
    <source>
        <strain evidence="6">NIES-1699</strain>
    </source>
</reference>
<dbReference type="InterPro" id="IPR037944">
    <property type="entry name" value="PRX5-like"/>
</dbReference>
<dbReference type="Pfam" id="PF08534">
    <property type="entry name" value="Redoxin"/>
    <property type="match status" value="1"/>
</dbReference>
<keyword evidence="4" id="KW-0560">Oxidoreductase</keyword>
<evidence type="ECO:0000313" key="6">
    <source>
        <dbReference type="EMBL" id="KAJ8601711.1"/>
    </source>
</evidence>
<evidence type="ECO:0000256" key="4">
    <source>
        <dbReference type="ARBA" id="ARBA00023002"/>
    </source>
</evidence>
<dbReference type="PANTHER" id="PTHR10430">
    <property type="entry name" value="PEROXIREDOXIN"/>
    <property type="match status" value="1"/>
</dbReference>
<dbReference type="EMBL" id="JAQMWT010000407">
    <property type="protein sequence ID" value="KAJ8601711.1"/>
    <property type="molecule type" value="Genomic_DNA"/>
</dbReference>
<evidence type="ECO:0000313" key="7">
    <source>
        <dbReference type="Proteomes" id="UP001230188"/>
    </source>
</evidence>
<evidence type="ECO:0000256" key="1">
    <source>
        <dbReference type="ARBA" id="ARBA00010505"/>
    </source>
</evidence>
<evidence type="ECO:0000259" key="5">
    <source>
        <dbReference type="Pfam" id="PF08534"/>
    </source>
</evidence>
<evidence type="ECO:0000256" key="3">
    <source>
        <dbReference type="ARBA" id="ARBA00022862"/>
    </source>
</evidence>
<dbReference type="GO" id="GO:0042744">
    <property type="term" value="P:hydrogen peroxide catabolic process"/>
    <property type="evidence" value="ECO:0007669"/>
    <property type="project" value="TreeGrafter"/>
</dbReference>
<dbReference type="GO" id="GO:0005737">
    <property type="term" value="C:cytoplasm"/>
    <property type="evidence" value="ECO:0007669"/>
    <property type="project" value="TreeGrafter"/>
</dbReference>